<evidence type="ECO:0000313" key="6">
    <source>
        <dbReference type="Proteomes" id="UP000044071"/>
    </source>
</evidence>
<dbReference type="SMART" id="SM00248">
    <property type="entry name" value="ANK"/>
    <property type="match status" value="3"/>
</dbReference>
<dbReference type="InterPro" id="IPR051165">
    <property type="entry name" value="Multifunctional_ANK_Repeat"/>
</dbReference>
<feature type="transmembrane region" description="Helical" evidence="4">
    <location>
        <begin position="342"/>
        <end position="367"/>
    </location>
</feature>
<dbReference type="Proteomes" id="UP000044071">
    <property type="component" value="Unassembled WGS sequence"/>
</dbReference>
<evidence type="ECO:0000256" key="3">
    <source>
        <dbReference type="PROSITE-ProRule" id="PRU00023"/>
    </source>
</evidence>
<evidence type="ECO:0000256" key="2">
    <source>
        <dbReference type="ARBA" id="ARBA00023043"/>
    </source>
</evidence>
<reference evidence="5 6" key="1">
    <citation type="submission" date="2014-06" db="EMBL/GenBank/DDBJ databases">
        <authorList>
            <person name="Urmite Genomes Urmite Genomes"/>
        </authorList>
    </citation>
    <scope>NUCLEOTIDE SEQUENCE [LARGE SCALE GENOMIC DNA]</scope>
</reference>
<feature type="repeat" description="ANK" evidence="3">
    <location>
        <begin position="119"/>
        <end position="151"/>
    </location>
</feature>
<evidence type="ECO:0000313" key="5">
    <source>
        <dbReference type="EMBL" id="CDZ78373.1"/>
    </source>
</evidence>
<dbReference type="Gene3D" id="1.25.40.20">
    <property type="entry name" value="Ankyrin repeat-containing domain"/>
    <property type="match status" value="1"/>
</dbReference>
<accession>A0A078L306</accession>
<keyword evidence="4" id="KW-0472">Membrane</keyword>
<protein>
    <submittedName>
        <fullName evidence="5">Ankyrin repeat protein</fullName>
    </submittedName>
</protein>
<dbReference type="InterPro" id="IPR036770">
    <property type="entry name" value="Ankyrin_rpt-contain_sf"/>
</dbReference>
<dbReference type="EMBL" id="CCSB01000003">
    <property type="protein sequence ID" value="CDZ78373.1"/>
    <property type="molecule type" value="Genomic_DNA"/>
</dbReference>
<evidence type="ECO:0000256" key="4">
    <source>
        <dbReference type="SAM" id="Phobius"/>
    </source>
</evidence>
<dbReference type="PANTHER" id="PTHR24123">
    <property type="entry name" value="ANKYRIN REPEAT-CONTAINING"/>
    <property type="match status" value="1"/>
</dbReference>
<dbReference type="OrthoDB" id="5646512at2"/>
<name>A0A078L306_9GAMM</name>
<keyword evidence="4" id="KW-1133">Transmembrane helix</keyword>
<dbReference type="InterPro" id="IPR002110">
    <property type="entry name" value="Ankyrin_rpt"/>
</dbReference>
<dbReference type="STRING" id="1034943.BN59_02683"/>
<keyword evidence="4" id="KW-0812">Transmembrane</keyword>
<organism evidence="5 6">
    <name type="scientific">Legionella massiliensis</name>
    <dbReference type="NCBI Taxonomy" id="1034943"/>
    <lineage>
        <taxon>Bacteria</taxon>
        <taxon>Pseudomonadati</taxon>
        <taxon>Pseudomonadota</taxon>
        <taxon>Gammaproteobacteria</taxon>
        <taxon>Legionellales</taxon>
        <taxon>Legionellaceae</taxon>
        <taxon>Legionella</taxon>
    </lineage>
</organism>
<dbReference type="PROSITE" id="PS50088">
    <property type="entry name" value="ANK_REPEAT"/>
    <property type="match status" value="1"/>
</dbReference>
<dbReference type="PANTHER" id="PTHR24123:SF33">
    <property type="entry name" value="PROTEIN HOS4"/>
    <property type="match status" value="1"/>
</dbReference>
<dbReference type="PROSITE" id="PS50297">
    <property type="entry name" value="ANK_REP_REGION"/>
    <property type="match status" value="1"/>
</dbReference>
<dbReference type="Pfam" id="PF12796">
    <property type="entry name" value="Ank_2"/>
    <property type="match status" value="1"/>
</dbReference>
<dbReference type="SUPFAM" id="SSF48403">
    <property type="entry name" value="Ankyrin repeat"/>
    <property type="match status" value="1"/>
</dbReference>
<dbReference type="eggNOG" id="COG0666">
    <property type="taxonomic scope" value="Bacteria"/>
</dbReference>
<evidence type="ECO:0000256" key="1">
    <source>
        <dbReference type="ARBA" id="ARBA00022737"/>
    </source>
</evidence>
<keyword evidence="1" id="KW-0677">Repeat</keyword>
<keyword evidence="6" id="KW-1185">Reference proteome</keyword>
<keyword evidence="2 3" id="KW-0040">ANK repeat</keyword>
<proteinExistence type="predicted"/>
<gene>
    <name evidence="5" type="ORF">BN59_02683</name>
</gene>
<dbReference type="AlphaFoldDB" id="A0A078L306"/>
<sequence>MPENQTRLHKAAMQNDISYAENTPITSDDLFATYLGNSPLMWGVANSSVSFTLRLLDLPDLEQVNFKSTDQHRQNSPLILSVSKGWNHFPTSGNEKLAQRAIATKLLERGAEVNAVDAYGRTALHYACLHRNLDAIRTLIQNGASLDIGDSNGQTPLDFCCLDFPTALNRLEIMTGGPRDYTFTLERENFDSSGTFYQSLSNLLSQEEIIVDAGLFKSSYDLNQKINNVLIPIYNHAKDLYVHYVSPKLVLNDDVIRRMLSADIVNHELVISNDSLENRKINALFKVYLDLKIAAATHIDFSNNQVIFNNKKLEIEQILTDALDNPDLRTERDLLTKAGMALLNLVSICCLGIPLIANYCFTGQFFFSHQTKSEKLLNIAKEEMMVPVF</sequence>